<dbReference type="Gene3D" id="1.10.10.10">
    <property type="entry name" value="Winged helix-like DNA-binding domain superfamily/Winged helix DNA-binding domain"/>
    <property type="match status" value="1"/>
</dbReference>
<keyword evidence="3 6" id="KW-0238">DNA-binding</keyword>
<dbReference type="InterPro" id="IPR005119">
    <property type="entry name" value="LysR_subst-bd"/>
</dbReference>
<feature type="domain" description="HTH lysR-type" evidence="5">
    <location>
        <begin position="1"/>
        <end position="40"/>
    </location>
</feature>
<dbReference type="AlphaFoldDB" id="A0A1H3H9Q8"/>
<dbReference type="GO" id="GO:0003700">
    <property type="term" value="F:DNA-binding transcription factor activity"/>
    <property type="evidence" value="ECO:0007669"/>
    <property type="project" value="InterPro"/>
</dbReference>
<dbReference type="InterPro" id="IPR000847">
    <property type="entry name" value="LysR_HTH_N"/>
</dbReference>
<evidence type="ECO:0000256" key="3">
    <source>
        <dbReference type="ARBA" id="ARBA00023125"/>
    </source>
</evidence>
<reference evidence="6 7" key="1">
    <citation type="submission" date="2016-10" db="EMBL/GenBank/DDBJ databases">
        <authorList>
            <person name="de Groot N.N."/>
        </authorList>
    </citation>
    <scope>NUCLEOTIDE SEQUENCE [LARGE SCALE GENOMIC DNA]</scope>
    <source>
        <strain evidence="6 7">DSM 24677</strain>
    </source>
</reference>
<evidence type="ECO:0000256" key="1">
    <source>
        <dbReference type="ARBA" id="ARBA00009437"/>
    </source>
</evidence>
<organism evidence="6 7">
    <name type="scientific">Lentibacter algarum</name>
    <dbReference type="NCBI Taxonomy" id="576131"/>
    <lineage>
        <taxon>Bacteria</taxon>
        <taxon>Pseudomonadati</taxon>
        <taxon>Pseudomonadota</taxon>
        <taxon>Alphaproteobacteria</taxon>
        <taxon>Rhodobacterales</taxon>
        <taxon>Roseobacteraceae</taxon>
        <taxon>Lentibacter</taxon>
    </lineage>
</organism>
<dbReference type="PANTHER" id="PTHR30419">
    <property type="entry name" value="HTH-TYPE TRANSCRIPTIONAL REGULATOR YBHD"/>
    <property type="match status" value="1"/>
</dbReference>
<dbReference type="Pfam" id="PF00126">
    <property type="entry name" value="HTH_1"/>
    <property type="match status" value="1"/>
</dbReference>
<protein>
    <submittedName>
        <fullName evidence="6">DNA-binding transcriptional regulator, LysR family</fullName>
    </submittedName>
</protein>
<evidence type="ECO:0000256" key="2">
    <source>
        <dbReference type="ARBA" id="ARBA00023015"/>
    </source>
</evidence>
<name>A0A1H3H9Q8_9RHOB</name>
<dbReference type="PROSITE" id="PS50931">
    <property type="entry name" value="HTH_LYSR"/>
    <property type="match status" value="1"/>
</dbReference>
<comment type="similarity">
    <text evidence="1">Belongs to the LysR transcriptional regulatory family.</text>
</comment>
<gene>
    <name evidence="6" type="ORF">SAMN05444486_101272</name>
</gene>
<dbReference type="GO" id="GO:0005829">
    <property type="term" value="C:cytosol"/>
    <property type="evidence" value="ECO:0007669"/>
    <property type="project" value="TreeGrafter"/>
</dbReference>
<sequence>MAADALGRTPSAVSMALKQFEEHLGAPLFVGSRKSKLTPLGQAILTEALQEIAHFARSVRRIEGLAQATHGEVRLAVTPSVAQTVLPEIIKSYSELYPDVSIELRDLDSAGVLAELEADRADIGIAALPERAGFERFELFCDPFGVVCRADHPLAPRWDSLTWADITEETLIANGLCDKINDPAFETMRAGSRLFVHNTASLLALLRAGAGISILPMRALGAGEDDLVFLPLKDSKAKRHVHVMHRTEDQLLTPVLHFTDALRAASFQKI</sequence>
<dbReference type="InterPro" id="IPR036390">
    <property type="entry name" value="WH_DNA-bd_sf"/>
</dbReference>
<dbReference type="SUPFAM" id="SSF46785">
    <property type="entry name" value="Winged helix' DNA-binding domain"/>
    <property type="match status" value="1"/>
</dbReference>
<dbReference type="EMBL" id="FNPR01000001">
    <property type="protein sequence ID" value="SDY11638.1"/>
    <property type="molecule type" value="Genomic_DNA"/>
</dbReference>
<dbReference type="Proteomes" id="UP000199026">
    <property type="component" value="Unassembled WGS sequence"/>
</dbReference>
<evidence type="ECO:0000259" key="5">
    <source>
        <dbReference type="PROSITE" id="PS50931"/>
    </source>
</evidence>
<dbReference type="GO" id="GO:0003677">
    <property type="term" value="F:DNA binding"/>
    <property type="evidence" value="ECO:0007669"/>
    <property type="project" value="UniProtKB-KW"/>
</dbReference>
<dbReference type="Pfam" id="PF03466">
    <property type="entry name" value="LysR_substrate"/>
    <property type="match status" value="1"/>
</dbReference>
<dbReference type="InterPro" id="IPR050950">
    <property type="entry name" value="HTH-type_LysR_regulators"/>
</dbReference>
<dbReference type="STRING" id="576131.SAMN05444486_101272"/>
<accession>A0A1H3H9Q8</accession>
<dbReference type="SUPFAM" id="SSF53850">
    <property type="entry name" value="Periplasmic binding protein-like II"/>
    <property type="match status" value="1"/>
</dbReference>
<keyword evidence="7" id="KW-1185">Reference proteome</keyword>
<dbReference type="InterPro" id="IPR036388">
    <property type="entry name" value="WH-like_DNA-bd_sf"/>
</dbReference>
<dbReference type="Gene3D" id="3.40.190.10">
    <property type="entry name" value="Periplasmic binding protein-like II"/>
    <property type="match status" value="2"/>
</dbReference>
<evidence type="ECO:0000256" key="4">
    <source>
        <dbReference type="ARBA" id="ARBA00023163"/>
    </source>
</evidence>
<evidence type="ECO:0000313" key="7">
    <source>
        <dbReference type="Proteomes" id="UP000199026"/>
    </source>
</evidence>
<keyword evidence="2" id="KW-0805">Transcription regulation</keyword>
<keyword evidence="4" id="KW-0804">Transcription</keyword>
<proteinExistence type="inferred from homology"/>
<evidence type="ECO:0000313" key="6">
    <source>
        <dbReference type="EMBL" id="SDY11638.1"/>
    </source>
</evidence>